<evidence type="ECO:0000313" key="4">
    <source>
        <dbReference type="Proteomes" id="UP000230961"/>
    </source>
</evidence>
<dbReference type="InterPro" id="IPR025157">
    <property type="entry name" value="Hemagglutinin_rpt"/>
</dbReference>
<name>A0A7U4GDX5_YEREN</name>
<dbReference type="Pfam" id="PF05594">
    <property type="entry name" value="Fil_haemagg"/>
    <property type="match status" value="2"/>
</dbReference>
<dbReference type="KEGG" id="yel:LC20_01499"/>
<gene>
    <name evidence="3" type="ORF">LC20_01499</name>
</gene>
<feature type="region of interest" description="Disordered" evidence="2">
    <location>
        <begin position="90"/>
        <end position="110"/>
    </location>
</feature>
<dbReference type="Proteomes" id="UP000230961">
    <property type="component" value="Chromosome"/>
</dbReference>
<evidence type="ECO:0008006" key="5">
    <source>
        <dbReference type="Google" id="ProtNLM"/>
    </source>
</evidence>
<accession>A0A7U4GDX5</accession>
<evidence type="ECO:0000256" key="1">
    <source>
        <dbReference type="ARBA" id="ARBA00022656"/>
    </source>
</evidence>
<keyword evidence="1" id="KW-0800">Toxin</keyword>
<dbReference type="AlphaFoldDB" id="A0A7U4GDX5"/>
<dbReference type="GO" id="GO:0090729">
    <property type="term" value="F:toxin activity"/>
    <property type="evidence" value="ECO:0007669"/>
    <property type="project" value="UniProtKB-KW"/>
</dbReference>
<dbReference type="InterPro" id="IPR008619">
    <property type="entry name" value="Filamentous_hemagglutn_rpt"/>
</dbReference>
<protein>
    <recommendedName>
        <fullName evidence="5">Adhesin</fullName>
    </recommendedName>
</protein>
<evidence type="ECO:0000256" key="2">
    <source>
        <dbReference type="SAM" id="MobiDB-lite"/>
    </source>
</evidence>
<dbReference type="Pfam" id="PF13332">
    <property type="entry name" value="Fil_haemagg_2"/>
    <property type="match status" value="2"/>
</dbReference>
<dbReference type="GO" id="GO:0003824">
    <property type="term" value="F:catalytic activity"/>
    <property type="evidence" value="ECO:0007669"/>
    <property type="project" value="UniProtKB-ARBA"/>
</dbReference>
<reference evidence="3 4" key="1">
    <citation type="submission" date="2017-11" db="EMBL/GenBank/DDBJ databases">
        <title>The complete genome sequence and comparative genome analysis of Yersinia enterocolitica strain LC20.</title>
        <authorList>
            <person name="Shi G."/>
            <person name="Su M."/>
            <person name="Liang J."/>
            <person name="Gu W."/>
            <person name="Xiao Y."/>
            <person name="Zhang Z."/>
            <person name="Qiu H."/>
            <person name="Duan R."/>
            <person name="Zhang Z."/>
            <person name="Li Y."/>
            <person name="Zhang X."/>
            <person name="Ling Y."/>
            <person name="Song L."/>
            <person name="Chen M."/>
            <person name="Zhao Y."/>
            <person name="Wu J."/>
            <person name="Jing H."/>
            <person name="Xiao J."/>
            <person name="Wang X."/>
        </authorList>
    </citation>
    <scope>NUCLEOTIDE SEQUENCE [LARGE SCALE GENOMIC DNA]</scope>
    <source>
        <strain evidence="3 4">LC20</strain>
    </source>
</reference>
<feature type="compositionally biased region" description="Polar residues" evidence="2">
    <location>
        <begin position="92"/>
        <end position="110"/>
    </location>
</feature>
<sequence>MGMNDAQLQSRRLVLDGSLSSGSDLRIDANTLHTGADSQLAAQRNLTLQLVDTATLRGKTYAGQGLALSANSLFNQGELSAGRDISLETAEKNSQQKTNNSENRTTDATRSVITSGNNLTLDAGRDIHSQAAALVSDNDISLKAGRDVNLNAQQSSTYSESHGDRKQQINESIRQQGTDIVSGGDTTIQAGHDINLQATQAQASGDIALKAGHDINVTTATESDYSFFEETTVKKKRLLGSAR</sequence>
<organism evidence="3 4">
    <name type="scientific">Yersinia enterocolitica LC20</name>
    <dbReference type="NCBI Taxonomy" id="1443113"/>
    <lineage>
        <taxon>Bacteria</taxon>
        <taxon>Pseudomonadati</taxon>
        <taxon>Pseudomonadota</taxon>
        <taxon>Gammaproteobacteria</taxon>
        <taxon>Enterobacterales</taxon>
        <taxon>Yersiniaceae</taxon>
        <taxon>Yersinia</taxon>
    </lineage>
</organism>
<dbReference type="EMBL" id="CP007448">
    <property type="protein sequence ID" value="AHM72753.2"/>
    <property type="molecule type" value="Genomic_DNA"/>
</dbReference>
<proteinExistence type="predicted"/>
<evidence type="ECO:0000313" key="3">
    <source>
        <dbReference type="EMBL" id="AHM72753.2"/>
    </source>
</evidence>